<evidence type="ECO:0000313" key="2">
    <source>
        <dbReference type="Proteomes" id="UP001196980"/>
    </source>
</evidence>
<gene>
    <name evidence="1" type="ORF">HWQ67_17410</name>
</gene>
<accession>A0ABS6S4P2</accession>
<organism evidence="1 2">
    <name type="scientific">Candidatus Magnetobacterium casense</name>
    <dbReference type="NCBI Taxonomy" id="1455061"/>
    <lineage>
        <taxon>Bacteria</taxon>
        <taxon>Pseudomonadati</taxon>
        <taxon>Nitrospirota</taxon>
        <taxon>Thermodesulfovibrionia</taxon>
        <taxon>Thermodesulfovibrionales</taxon>
        <taxon>Candidatus Magnetobacteriaceae</taxon>
        <taxon>Candidatus Magnetobacterium</taxon>
    </lineage>
</organism>
<protein>
    <recommendedName>
        <fullName evidence="3">Secreted protein</fullName>
    </recommendedName>
</protein>
<dbReference type="EMBL" id="JABXWD010000552">
    <property type="protein sequence ID" value="MBV6343358.1"/>
    <property type="molecule type" value="Genomic_DNA"/>
</dbReference>
<dbReference type="RefSeq" id="WP_218253972.1">
    <property type="nucleotide sequence ID" value="NZ_JABXWD010000552.1"/>
</dbReference>
<proteinExistence type="predicted"/>
<dbReference type="Proteomes" id="UP001196980">
    <property type="component" value="Unassembled WGS sequence"/>
</dbReference>
<keyword evidence="2" id="KW-1185">Reference proteome</keyword>
<sequence length="230" mass="23527">MRHKFLLTILTVVCIGATSVSGMCWEGTRGAMRGAMKAAVSDACSGKSAGDSCTFTCMSGQSITGTCKEFNSQTSCVPEGGPFSRGYRGGMFNNQPVVDANGIVYVTKLNAQNNSVVQAITIDGSTVSYTSDIQIRSLVLSGDGSALVAVGGSGAGATSTTGTSTISVIPLPLTATPAVVNIPLTGRLVSAPTVKNNLIYAITFTRDNSTISKTLTVTDLSGKTLYSGAI</sequence>
<name>A0ABS6S4P2_9BACT</name>
<comment type="caution">
    <text evidence="1">The sequence shown here is derived from an EMBL/GenBank/DDBJ whole genome shotgun (WGS) entry which is preliminary data.</text>
</comment>
<evidence type="ECO:0008006" key="3">
    <source>
        <dbReference type="Google" id="ProtNLM"/>
    </source>
</evidence>
<reference evidence="1 2" key="1">
    <citation type="journal article" date="2020" name="J Geophys Res Biogeosci">
        <title>Magnetotaxis as an Adaptation to Enable Bacterial Shuttling of Microbial Sulfur and Sulfur Cycling Across Aquatic Oxic#Anoxic Interfaces.</title>
        <authorList>
            <person name="Li J."/>
            <person name="Liu P."/>
            <person name="Wang J."/>
            <person name="Roberts A.P."/>
            <person name="Pan Y."/>
        </authorList>
    </citation>
    <scope>NUCLEOTIDE SEQUENCE [LARGE SCALE GENOMIC DNA]</scope>
    <source>
        <strain evidence="1 2">MYR-1_YQ</strain>
    </source>
</reference>
<evidence type="ECO:0000313" key="1">
    <source>
        <dbReference type="EMBL" id="MBV6343358.1"/>
    </source>
</evidence>